<evidence type="ECO:0000256" key="7">
    <source>
        <dbReference type="ARBA" id="ARBA00023040"/>
    </source>
</evidence>
<evidence type="ECO:0000256" key="9">
    <source>
        <dbReference type="ARBA" id="ARBA00023170"/>
    </source>
</evidence>
<dbReference type="GO" id="GO:0033038">
    <property type="term" value="F:bitter taste receptor activity"/>
    <property type="evidence" value="ECO:0007669"/>
    <property type="project" value="InterPro"/>
</dbReference>
<dbReference type="FunFam" id="1.20.1070.10:FF:000055">
    <property type="entry name" value="Taste receptor type 2"/>
    <property type="match status" value="1"/>
</dbReference>
<comment type="similarity">
    <text evidence="2 11">Belongs to the G-protein coupled receptor T2R family.</text>
</comment>
<dbReference type="Gene3D" id="1.20.1070.10">
    <property type="entry name" value="Rhodopsin 7-helix transmembrane proteins"/>
    <property type="match status" value="1"/>
</dbReference>
<keyword evidence="15" id="KW-1185">Reference proteome</keyword>
<dbReference type="Proteomes" id="UP000694562">
    <property type="component" value="Unplaced"/>
</dbReference>
<accession>A0A8C4TX89</accession>
<feature type="transmembrane region" description="Helical" evidence="13">
    <location>
        <begin position="287"/>
        <end position="309"/>
    </location>
</feature>
<feature type="transmembrane region" description="Helical" evidence="13">
    <location>
        <begin position="79"/>
        <end position="100"/>
    </location>
</feature>
<evidence type="ECO:0000256" key="12">
    <source>
        <dbReference type="RuleBase" id="RU004424"/>
    </source>
</evidence>
<feature type="transmembrane region" description="Helical" evidence="13">
    <location>
        <begin position="30"/>
        <end position="59"/>
    </location>
</feature>
<dbReference type="SUPFAM" id="SSF81321">
    <property type="entry name" value="Family A G protein-coupled receptor-like"/>
    <property type="match status" value="1"/>
</dbReference>
<evidence type="ECO:0000256" key="13">
    <source>
        <dbReference type="SAM" id="Phobius"/>
    </source>
</evidence>
<evidence type="ECO:0000256" key="3">
    <source>
        <dbReference type="ARBA" id="ARBA00022480"/>
    </source>
</evidence>
<keyword evidence="7 12" id="KW-0297">G-protein coupled receptor</keyword>
<dbReference type="Ensembl" id="ENSFTIT00000003978.1">
    <property type="protein sequence ID" value="ENSFTIP00000003811.1"/>
    <property type="gene ID" value="ENSFTIG00000002603.1"/>
</dbReference>
<dbReference type="Pfam" id="PF05296">
    <property type="entry name" value="TAS2R"/>
    <property type="match status" value="1"/>
</dbReference>
<dbReference type="GO" id="GO:0016020">
    <property type="term" value="C:membrane"/>
    <property type="evidence" value="ECO:0007669"/>
    <property type="project" value="UniProtKB-SubCell"/>
</dbReference>
<evidence type="ECO:0000256" key="1">
    <source>
        <dbReference type="ARBA" id="ARBA00004141"/>
    </source>
</evidence>
<evidence type="ECO:0000256" key="4">
    <source>
        <dbReference type="ARBA" id="ARBA00022606"/>
    </source>
</evidence>
<keyword evidence="9 12" id="KW-0675">Receptor</keyword>
<evidence type="ECO:0000256" key="2">
    <source>
        <dbReference type="ARBA" id="ARBA00007376"/>
    </source>
</evidence>
<keyword evidence="3 12" id="KW-0919">Taste</keyword>
<evidence type="ECO:0000256" key="5">
    <source>
        <dbReference type="ARBA" id="ARBA00022692"/>
    </source>
</evidence>
<keyword evidence="4 12" id="KW-0716">Sensory transduction</keyword>
<evidence type="ECO:0000256" key="6">
    <source>
        <dbReference type="ARBA" id="ARBA00022989"/>
    </source>
</evidence>
<evidence type="ECO:0000256" key="10">
    <source>
        <dbReference type="ARBA" id="ARBA00023224"/>
    </source>
</evidence>
<proteinExistence type="inferred from homology"/>
<keyword evidence="10 12" id="KW-0807">Transducer</keyword>
<dbReference type="GO" id="GO:0004930">
    <property type="term" value="F:G protein-coupled receptor activity"/>
    <property type="evidence" value="ECO:0007669"/>
    <property type="project" value="UniProtKB-KW"/>
</dbReference>
<sequence>MNSSFHTVTQLGRMEACYSQDKLNVTSHDAMVLVLITLQAFAGIWINAFIVFVLCISWAKKKIFSSNEKIVMFLGCSRFWHLCVTWLYFFLSIIYPWSFHVHPIPELLSALQSFLHSSNMWVSAWLCVFYCIKIANFRHIFFIYLKAKIDRIVPWLLWGAVLLSLFLCILIYNITYMAPCKNLNNSTILANTWKLKVKMDEHYFPVFIVGGFGIVSAFMVVTFSAFLLLFSLWKHQRKMQTNSVKNLSMDAHIKAMKYVTSFFFLYSINFICFVLIMIYTTREQGPVTFVILVFHCALPAVHSLVLIFSNPKLEKALLRTLPCGVGSPLPMPE</sequence>
<keyword evidence="6 13" id="KW-1133">Transmembrane helix</keyword>
<dbReference type="CDD" id="cd13950">
    <property type="entry name" value="7tm_TAS2R"/>
    <property type="match status" value="1"/>
</dbReference>
<keyword evidence="8 12" id="KW-0472">Membrane</keyword>
<feature type="transmembrane region" description="Helical" evidence="13">
    <location>
        <begin position="152"/>
        <end position="174"/>
    </location>
</feature>
<reference evidence="14" key="2">
    <citation type="submission" date="2025-09" db="UniProtKB">
        <authorList>
            <consortium name="Ensembl"/>
        </authorList>
    </citation>
    <scope>IDENTIFICATION</scope>
</reference>
<name>A0A8C4TX89_FALTI</name>
<dbReference type="InterPro" id="IPR007960">
    <property type="entry name" value="TAS2R"/>
</dbReference>
<dbReference type="OrthoDB" id="8876749at2759"/>
<keyword evidence="5 12" id="KW-0812">Transmembrane</keyword>
<protein>
    <recommendedName>
        <fullName evidence="12">Taste receptor type 2</fullName>
    </recommendedName>
</protein>
<feature type="transmembrane region" description="Helical" evidence="13">
    <location>
        <begin position="258"/>
        <end position="281"/>
    </location>
</feature>
<evidence type="ECO:0000256" key="11">
    <source>
        <dbReference type="RuleBase" id="RU004423"/>
    </source>
</evidence>
<dbReference type="PANTHER" id="PTHR11394:SF47">
    <property type="entry name" value="TASTE RECEPTOR TYPE 2 MEMBER 40"/>
    <property type="match status" value="1"/>
</dbReference>
<feature type="transmembrane region" description="Helical" evidence="13">
    <location>
        <begin position="120"/>
        <end position="145"/>
    </location>
</feature>
<evidence type="ECO:0000313" key="14">
    <source>
        <dbReference type="Ensembl" id="ENSFTIP00000003811.1"/>
    </source>
</evidence>
<comment type="subcellular location">
    <subcellularLocation>
        <location evidence="1 12">Membrane</location>
        <topology evidence="1 12">Multi-pass membrane protein</topology>
    </subcellularLocation>
</comment>
<dbReference type="PANTHER" id="PTHR11394">
    <property type="entry name" value="TASTE RECEPTOR TYPE 2"/>
    <property type="match status" value="1"/>
</dbReference>
<dbReference type="OMA" id="ENFWEAR"/>
<evidence type="ECO:0000313" key="15">
    <source>
        <dbReference type="Proteomes" id="UP000694562"/>
    </source>
</evidence>
<dbReference type="AlphaFoldDB" id="A0A8C4TX89"/>
<reference evidence="14" key="1">
    <citation type="submission" date="2025-08" db="UniProtKB">
        <authorList>
            <consortium name="Ensembl"/>
        </authorList>
    </citation>
    <scope>IDENTIFICATION</scope>
</reference>
<organism evidence="14 15">
    <name type="scientific">Falco tinnunculus</name>
    <name type="common">Common kestrel</name>
    <dbReference type="NCBI Taxonomy" id="100819"/>
    <lineage>
        <taxon>Eukaryota</taxon>
        <taxon>Metazoa</taxon>
        <taxon>Chordata</taxon>
        <taxon>Craniata</taxon>
        <taxon>Vertebrata</taxon>
        <taxon>Euteleostomi</taxon>
        <taxon>Archelosauria</taxon>
        <taxon>Archosauria</taxon>
        <taxon>Dinosauria</taxon>
        <taxon>Saurischia</taxon>
        <taxon>Theropoda</taxon>
        <taxon>Coelurosauria</taxon>
        <taxon>Aves</taxon>
        <taxon>Neognathae</taxon>
        <taxon>Neoaves</taxon>
        <taxon>Telluraves</taxon>
        <taxon>Australaves</taxon>
        <taxon>Falconiformes</taxon>
        <taxon>Falconidae</taxon>
        <taxon>Falco</taxon>
    </lineage>
</organism>
<evidence type="ECO:0000256" key="8">
    <source>
        <dbReference type="ARBA" id="ARBA00023136"/>
    </source>
</evidence>
<feature type="transmembrane region" description="Helical" evidence="13">
    <location>
        <begin position="203"/>
        <end position="230"/>
    </location>
</feature>